<dbReference type="InterPro" id="IPR017868">
    <property type="entry name" value="Filamin/ABP280_repeat-like"/>
</dbReference>
<dbReference type="OrthoDB" id="10012602at2759"/>
<dbReference type="SUPFAM" id="SSF81296">
    <property type="entry name" value="E set domains"/>
    <property type="match status" value="1"/>
</dbReference>
<dbReference type="InterPro" id="IPR013783">
    <property type="entry name" value="Ig-like_fold"/>
</dbReference>
<evidence type="ECO:0000256" key="1">
    <source>
        <dbReference type="PROSITE-ProRule" id="PRU00087"/>
    </source>
</evidence>
<feature type="repeat" description="Filamin" evidence="1">
    <location>
        <begin position="11"/>
        <end position="113"/>
    </location>
</feature>
<proteinExistence type="predicted"/>
<protein>
    <submittedName>
        <fullName evidence="2">Uncharacterized protein</fullName>
    </submittedName>
</protein>
<evidence type="ECO:0000313" key="3">
    <source>
        <dbReference type="Proteomes" id="UP000007819"/>
    </source>
</evidence>
<dbReference type="PROSITE" id="PS00450">
    <property type="entry name" value="ACONITASE_1"/>
    <property type="match status" value="1"/>
</dbReference>
<dbReference type="Gene3D" id="2.60.40.10">
    <property type="entry name" value="Immunoglobulins"/>
    <property type="match status" value="1"/>
</dbReference>
<dbReference type="KEGG" id="api:100572197"/>
<name>A0A8R2D8A2_ACYPI</name>
<dbReference type="InterPro" id="IPR018136">
    <property type="entry name" value="Aconitase_4Fe-4S_BS"/>
</dbReference>
<dbReference type="Proteomes" id="UP000007819">
    <property type="component" value="Unassembled WGS sequence"/>
</dbReference>
<accession>A0A8R2D8A2</accession>
<keyword evidence="3" id="KW-1185">Reference proteome</keyword>
<evidence type="ECO:0000313" key="2">
    <source>
        <dbReference type="EnsemblMetazoa" id="XP_016664898.2"/>
    </source>
</evidence>
<organism evidence="2 3">
    <name type="scientific">Acyrthosiphon pisum</name>
    <name type="common">Pea aphid</name>
    <dbReference type="NCBI Taxonomy" id="7029"/>
    <lineage>
        <taxon>Eukaryota</taxon>
        <taxon>Metazoa</taxon>
        <taxon>Ecdysozoa</taxon>
        <taxon>Arthropoda</taxon>
        <taxon>Hexapoda</taxon>
        <taxon>Insecta</taxon>
        <taxon>Pterygota</taxon>
        <taxon>Neoptera</taxon>
        <taxon>Paraneoptera</taxon>
        <taxon>Hemiptera</taxon>
        <taxon>Sternorrhyncha</taxon>
        <taxon>Aphidomorpha</taxon>
        <taxon>Aphidoidea</taxon>
        <taxon>Aphididae</taxon>
        <taxon>Macrosiphini</taxon>
        <taxon>Acyrthosiphon</taxon>
    </lineage>
</organism>
<sequence length="3681" mass="410794">MENLVDDSYVARGLGLITATVGRQSEFYLYSKYDNNFDNISIRLNGRNGEIGQITILSKNPANIVEPKSIPMDYIYDKDRIKVIYTPFAEGVYTLTLVRNSLSICRSPYYISVEKSPTNSRSQIRLGTKKYKPVTKCSKSKQSSLETCDNSIPVIEPSKPSICKNILPESEKTPKRTDVMSIVTKFESNSVNFKKRVHKNTSSISEKSSEADMINEIPKYSNILPKIETYNIHDTYVSDLNVPKIHSKTKSTDKNFWNDVDITYKNSKASDINTIDSESERIKKPMTKFNEHVGITKDIPEVKNVSSTRLQPTNSVLVESLKIENLHNVKKHNQTFKTIELMDENKLIEKLLDPTTRIYESEIKCIDNEPCIQNEVSCFDDEDRKTVVVMDNNEIESNPNDTVTQQIIDSAQYNINTPFASVITKITNSICEKCSIQVLKIISEFPRDINITHKNNSNEMQSSFETLLAQPISININIDNMFEQPINATNEHDSEHLLTNGQTKIKHIGTIDKDIKCSHLNEIESIDNDSDELCGNINNMPKELMIKQNKHNSKIDETIKDEIFDHSIVPFADHTRDKQFAVRKNNELSTNEIMKIKYSTTNEDNVLHSNQFNNNTIHKSDSKMEIHRQHLQKSSEHSIDLIKTNQFHENLNKELNPVSKESNKPLDTSNLVTINFDKNTNCELVTDEFKINNVIFPDENTNIQSSVINNIVLASKEVTLATTEYKSEDNKEQTNNISYKDVTLTLIQNEKQKLIIEKSIEPVLNSFKNKMVEKITQLYLNRDLLNTDNTSTFETHDKHLTNNLHEIQINNNTNSTEIILDQQKTDNNHLHKYVENIIKTKINPNGLYAHTLGEIKLQTLVNTAMNHPNDQQIDIEFKNMIIDNDTQDDKLKKINNDEIVQDLEAVLVEIPSVTIIKNTDEIILPKNEVTVTTQCKIPLINDFDNIEIENTNTDSKQEIQTINVNENDTIVETNAVEIKALQDFQKSHNTEIITPFIELRPTLETRIMNTLELVTVEENSSKEIQTTIDIIDSINIPEETDAVENIDDKNEYETVKLQFTENVIKIPHLVEKETLNEVVQNTSTKSNSTESVSMQAEIESPGLTKVCSANDVTIEKDIIYELPPPAENIFDKSNSQSIPTLNAKVSKNAAKVTIGINTSDLQFSNTAITVLIPSKIQLIENNSFILKLRILSTLDKLDAMEILTIPKYPATCDTEKTKRELQNTPEPTLSPNKLYMKNIRLEKRETIDETIPTDTEIETLEYLNKSVKIKPISNDILEETMESKTEKNTLHKTLNPKYKVTTLESTVNEINCDNTENETTISISSSAGEVVEKPIKKHTEIESTPLIYSQCEPDKKVDEMLICTEAETPTIIDNSTAPLVGKIVVEFVTNKNKIPIEALEIIVHEQIEEDIVTVSEISPTMNSLGAIVDEQVNIKIDGSDTYYVRLDDNVINTGTNTRTSIGQNNAEKIIEKESPVPINTLTGVVMENPKMNIATVTETTSCTNSATETTDVKTDVEKVIEEESPSPISSSGELVQENMNMNIKTENETLLPIESTVESNVEPKIENITEPEITSCTESSTEIINNQFHAEKIVDDVLIDSLGEVEGENMNTKIVTVNETLLSNCSTEESMMEPKVEEDITVATKTASADSSTLTVDVQTDVEKVIEEESTAPKNVLSELVVLNIDTENETLLKIDKITGSVEEKEETDGLIQTILPMKLTTESIKEPNGIEDITEITSCTESSTKIIQYQDHAEKMFDQEALPVPINFLEEEVDRKSKVIIDIETETHLPIVSTIETIEKPKLVESIIATEIPYCTESSTEITDKQIDSDNVIVEPSPTPINILSEIVGVKTKLNINTESEALLPMLNYVEEKEVIEETSEIVLPIESAMEFIQEPKLEEDIIEIKIRSYTDSSTVVNQKDIKNVIEEESSTPIHSLGEVVEKNMNDNIDKENEILLPNDSITGSMEEKKEKDGHIDPLLTMKSTMESIKEPKEDEDITVAEITSCTNSSSVILEIQMGVEKVIEEVPAELINSKIIGEKTKVNIDTEYETILLTESTIESIAEPEINEDITQTKIVSCTAPSNATINVQTDLEKVIEERSKAPINCSDEEVGGKSNVNIHTENEILLPIELTMETITIPKTVENITKTKISSCTDSCILTVDALTDAEKGLDVVTPEPINYSGAVVAEKTNMDIGTGKETKLPILTSTPSVEDRKSIEGTTEIVLPIKSTMVFNKEPKVVEDKTVTEITLCTDFASLNLETKIDVENVTDEVSMAPINSFDEEVGGKSKVNIGTENETVLPIKTSTGLVEDRKAIEGSTELILLIESNIEFKEESIVVEDINVTEITACTDSSSIIVETKTGLEKVIEEVPTVLINSSCKVIGEKTQVNMDTEYETILPIGLTMESVEEPNAVEDITETEIASCTESSTENMIDVQSNKQKYMTEKSPVPIDSSDVGRKSKVNFDTEDETFLPMVSTKDSIDKEFDEVIPEPINSSGNAVVEKIDMNIDTGNETILPVKKSTSSVEDRKAIEATAGIVLPIEFTMEFKKEPKVVEDIPVTEITEYTDSCIFTVDGQTNIEKKLNVVNPVLFNSSGKIIGEKTKVNMDTEYETILPIGLTMESVEEPNAVEDITETEITSCTEFSTENMIDDQTNNKNYMAKKSPTPINSSVEEVGGKSKVNIDSEDEKLLPILSTKESIEEIKIEPTVVTETNILSCTESSTIIINYQNHTEKNVDDVLIDSLGEVEGENMNTKIVTENETLLSNCSTEESMVEPKVEEDITVTTKTASADSSTLTVDVQTDVEKVIEEESPSPISSLGELVQENMYMNIKTENETLLPIESTVESIGEPKIENITEPEITSCTESSTEIINNQFHAEKIVGDVLIDSLGEVEGENMNTKIVTENETLLSNCSTEESMVEPKVEEDITVTTKTASADSSTLTVDVQTDVEKVIEEESPSPISSLGELVQENMYMNIKTENETLLPIESTVESIAEPKIENITEPEITSCTESSTEIINIQFHAEKIVDHVLIDSLGEVEGENMNTKIVTENETLLSNCSTEKSMVEPKVEEDITVTTKTASADSSTLTVDVQTDLEKIIEEESLSQIKSLGKEVQVNTKNETLLQIDTSTSSVEEMKEIDELIKTLLPIKSDMESIKKVEDINETKKISITNSSIITKDIQTGVDIVENKSPTQVNFSVNILGENTKVNNDTENDTILPIESAEELTVQPKVEADITETATTSCTDSSSVPVDVRTSVEKVIKEVSPAPSHSSGEVLGESTKLYIDTENETLLQNDKSITPVKVVLEEKIIENEYSTPTFSPFLDVEKQINAIIDSKTETLFPTGTNTTFVNEPNVVEHVSENEHAAFIDSSITSIKQQIKVDTKTEIETLLLIDNLTESIKEQIVETITENKTPTLIDSLAEMAGEGSKVNIDTDNQTQLTINTSSTIVDDQIVKNCSENEAQTPIHCVANIAEEQTKVNVERNNKTITPIDIFTTSIEEQLNVEYLCENENPLHIDSVPTMIKNQMKINIETENETLLSIENTSFEDQMDEVDKIIQNNLLVDFSVATELKGYEILTDIETEPTTSIDTLNTTVNRRAVKENFKAIESRIQIATSAAFEEEQKSIEHISVKENVLSIGTTTASVEEEIQVEEAIENESATLISYSTIHDIGSLEDQK</sequence>
<dbReference type="RefSeq" id="XP_016664898.2">
    <property type="nucleotide sequence ID" value="XM_016809409.2"/>
</dbReference>
<reference evidence="3" key="1">
    <citation type="submission" date="2010-06" db="EMBL/GenBank/DDBJ databases">
        <authorList>
            <person name="Jiang H."/>
            <person name="Abraham K."/>
            <person name="Ali S."/>
            <person name="Alsbrooks S.L."/>
            <person name="Anim B.N."/>
            <person name="Anosike U.S."/>
            <person name="Attaway T."/>
            <person name="Bandaranaike D.P."/>
            <person name="Battles P.K."/>
            <person name="Bell S.N."/>
            <person name="Bell A.V."/>
            <person name="Beltran B."/>
            <person name="Bickham C."/>
            <person name="Bustamante Y."/>
            <person name="Caleb T."/>
            <person name="Canada A."/>
            <person name="Cardenas V."/>
            <person name="Carter K."/>
            <person name="Chacko J."/>
            <person name="Chandrabose M.N."/>
            <person name="Chavez D."/>
            <person name="Chavez A."/>
            <person name="Chen L."/>
            <person name="Chu H.-S."/>
            <person name="Claassen K.J."/>
            <person name="Cockrell R."/>
            <person name="Collins M."/>
            <person name="Cooper J.A."/>
            <person name="Cree A."/>
            <person name="Curry S.M."/>
            <person name="Da Y."/>
            <person name="Dao M.D."/>
            <person name="Das B."/>
            <person name="Davila M.-L."/>
            <person name="Davy-Carroll L."/>
            <person name="Denson S."/>
            <person name="Dinh H."/>
            <person name="Ebong V.E."/>
            <person name="Edwards J.R."/>
            <person name="Egan A."/>
            <person name="El-Daye J."/>
            <person name="Escobedo L."/>
            <person name="Fernandez S."/>
            <person name="Fernando P.R."/>
            <person name="Flagg N."/>
            <person name="Forbes L.D."/>
            <person name="Fowler R.G."/>
            <person name="Fu Q."/>
            <person name="Gabisi R.A."/>
            <person name="Ganer J."/>
            <person name="Garbino Pronczuk A."/>
            <person name="Garcia R.M."/>
            <person name="Garner T."/>
            <person name="Garrett T.E."/>
            <person name="Gonzalez D.A."/>
            <person name="Hamid H."/>
            <person name="Hawkins E.S."/>
            <person name="Hirani K."/>
            <person name="Hogues M.E."/>
            <person name="Hollins B."/>
            <person name="Hsiao C.-H."/>
            <person name="Jabil R."/>
            <person name="James M.L."/>
            <person name="Jhangiani S.N."/>
            <person name="Johnson B."/>
            <person name="Johnson Q."/>
            <person name="Joshi V."/>
            <person name="Kalu J.B."/>
            <person name="Kam C."/>
            <person name="Kashfia A."/>
            <person name="Keebler J."/>
            <person name="Kisamo H."/>
            <person name="Kovar C.L."/>
            <person name="Lago L.A."/>
            <person name="Lai C.-Y."/>
            <person name="Laidlaw J."/>
            <person name="Lara F."/>
            <person name="Le T.-K."/>
            <person name="Lee S.L."/>
            <person name="Legall F.H."/>
            <person name="Lemon S.J."/>
            <person name="Lewis L.R."/>
            <person name="Li B."/>
            <person name="Liu Y."/>
            <person name="Liu Y.-S."/>
            <person name="Lopez J."/>
            <person name="Lozado R.J."/>
            <person name="Lu J."/>
            <person name="Madu R.C."/>
            <person name="Maheshwari M."/>
            <person name="Maheshwari R."/>
            <person name="Malloy K."/>
            <person name="Martinez E."/>
            <person name="Mathew T."/>
            <person name="Mercado I.C."/>
            <person name="Mercado C."/>
            <person name="Meyer B."/>
            <person name="Montgomery K."/>
            <person name="Morgan M.B."/>
            <person name="Munidasa M."/>
            <person name="Nazareth L.V."/>
            <person name="Nelson J."/>
            <person name="Ng B.M."/>
            <person name="Nguyen N.B."/>
            <person name="Nguyen P.Q."/>
            <person name="Nguyen T."/>
            <person name="Obregon M."/>
            <person name="Okwuonu G.O."/>
            <person name="Onwere C.G."/>
            <person name="Orozco G."/>
            <person name="Parra A."/>
            <person name="Patel S."/>
            <person name="Patil S."/>
            <person name="Perez A."/>
            <person name="Perez Y."/>
            <person name="Pham C."/>
            <person name="Primus E.L."/>
            <person name="Pu L.-L."/>
            <person name="Puazo M."/>
            <person name="Qin X."/>
            <person name="Quiroz J.B."/>
            <person name="Reese J."/>
            <person name="Richards S."/>
            <person name="Rives C.M."/>
            <person name="Robberts R."/>
            <person name="Ruiz S.J."/>
            <person name="Ruiz M.J."/>
            <person name="Santibanez J."/>
            <person name="Schneider B.W."/>
            <person name="Sisson I."/>
            <person name="Smith M."/>
            <person name="Sodergren E."/>
            <person name="Song X.-Z."/>
            <person name="Song B.B."/>
            <person name="Summersgill H."/>
            <person name="Thelus R."/>
            <person name="Thornton R.D."/>
            <person name="Trejos Z.Y."/>
            <person name="Usmani K."/>
            <person name="Vattathil S."/>
            <person name="Villasana D."/>
            <person name="Walker D.L."/>
            <person name="Wang S."/>
            <person name="Wang K."/>
            <person name="White C.S."/>
            <person name="Williams A.C."/>
            <person name="Williamson J."/>
            <person name="Wilson K."/>
            <person name="Woghiren I.O."/>
            <person name="Woodworth J.R."/>
            <person name="Worley K.C."/>
            <person name="Wright R.A."/>
            <person name="Wu W."/>
            <person name="Young L."/>
            <person name="Zhang L."/>
            <person name="Zhang J."/>
            <person name="Zhu Y."/>
            <person name="Muzny D.M."/>
            <person name="Weinstock G."/>
            <person name="Gibbs R.A."/>
        </authorList>
    </citation>
    <scope>NUCLEOTIDE SEQUENCE [LARGE SCALE GENOMIC DNA]</scope>
    <source>
        <strain evidence="3">LSR1</strain>
    </source>
</reference>
<dbReference type="PROSITE" id="PS50194">
    <property type="entry name" value="FILAMIN_REPEAT"/>
    <property type="match status" value="1"/>
</dbReference>
<reference evidence="2" key="2">
    <citation type="submission" date="2022-06" db="UniProtKB">
        <authorList>
            <consortium name="EnsemblMetazoa"/>
        </authorList>
    </citation>
    <scope>IDENTIFICATION</scope>
</reference>
<dbReference type="EnsemblMetazoa" id="XM_016809409.2">
    <property type="protein sequence ID" value="XP_016664898.2"/>
    <property type="gene ID" value="LOC100572197"/>
</dbReference>
<dbReference type="GeneID" id="100572197"/>
<dbReference type="InterPro" id="IPR014756">
    <property type="entry name" value="Ig_E-set"/>
</dbReference>